<dbReference type="OrthoDB" id="9916902at2"/>
<name>A0A1L3GQI8_9BACT</name>
<dbReference type="STRING" id="1842532.A7E78_10140"/>
<keyword evidence="2" id="KW-1185">Reference proteome</keyword>
<protein>
    <submittedName>
        <fullName evidence="1">Uncharacterized protein</fullName>
    </submittedName>
</protein>
<sequence length="66" mass="7481">MTPVAIYTESFGAYAYSVFKEDEGKYYLVINEEPYCEDGEVFHGSFSEVSAKLEEVKLAQSDNPEE</sequence>
<gene>
    <name evidence="1" type="ORF">A7E78_10140</name>
</gene>
<dbReference type="Proteomes" id="UP000182517">
    <property type="component" value="Chromosome"/>
</dbReference>
<dbReference type="RefSeq" id="WP_072284133.1">
    <property type="nucleotide sequence ID" value="NZ_CP015519.1"/>
</dbReference>
<evidence type="ECO:0000313" key="1">
    <source>
        <dbReference type="EMBL" id="APG28173.1"/>
    </source>
</evidence>
<evidence type="ECO:0000313" key="2">
    <source>
        <dbReference type="Proteomes" id="UP000182517"/>
    </source>
</evidence>
<dbReference type="AlphaFoldDB" id="A0A1L3GQI8"/>
<accession>A0A1L3GQI8</accession>
<organism evidence="1 2">
    <name type="scientific">Syntrophotalea acetylenivorans</name>
    <dbReference type="NCBI Taxonomy" id="1842532"/>
    <lineage>
        <taxon>Bacteria</taxon>
        <taxon>Pseudomonadati</taxon>
        <taxon>Thermodesulfobacteriota</taxon>
        <taxon>Desulfuromonadia</taxon>
        <taxon>Desulfuromonadales</taxon>
        <taxon>Syntrophotaleaceae</taxon>
        <taxon>Syntrophotalea</taxon>
    </lineage>
</organism>
<reference evidence="1 2" key="1">
    <citation type="journal article" date="2017" name="Genome Announc.">
        <title>Complete Genome Sequences of Two Acetylene-Fermenting Pelobacter acetylenicus Strains.</title>
        <authorList>
            <person name="Sutton J.M."/>
            <person name="Baesman S.M."/>
            <person name="Fierst J.L."/>
            <person name="Poret-Peterson A.T."/>
            <person name="Oremland R.S."/>
            <person name="Dunlap D.S."/>
            <person name="Akob D.M."/>
        </authorList>
    </citation>
    <scope>NUCLEOTIDE SEQUENCE [LARGE SCALE GENOMIC DNA]</scope>
    <source>
        <strain evidence="1 2">SFB93</strain>
    </source>
</reference>
<dbReference type="KEGG" id="pef:A7E78_10140"/>
<dbReference type="EMBL" id="CP015519">
    <property type="protein sequence ID" value="APG28173.1"/>
    <property type="molecule type" value="Genomic_DNA"/>
</dbReference>
<proteinExistence type="predicted"/>